<accession>A0A804IUC1</accession>
<evidence type="ECO:0000313" key="2">
    <source>
        <dbReference type="EnsemblPlants" id="Ma04_p26980.1"/>
    </source>
</evidence>
<gene>
    <name evidence="1" type="ORF">GSMUA_133020.1</name>
</gene>
<proteinExistence type="predicted"/>
<reference evidence="1" key="1">
    <citation type="submission" date="2021-03" db="EMBL/GenBank/DDBJ databases">
        <authorList>
            <consortium name="Genoscope - CEA"/>
            <person name="William W."/>
        </authorList>
    </citation>
    <scope>NUCLEOTIDE SEQUENCE</scope>
    <source>
        <strain evidence="1">Doubled-haploid Pahang</strain>
    </source>
</reference>
<reference evidence="2" key="2">
    <citation type="submission" date="2021-05" db="UniProtKB">
        <authorList>
            <consortium name="EnsemblPlants"/>
        </authorList>
    </citation>
    <scope>IDENTIFICATION</scope>
    <source>
        <strain evidence="2">subsp. malaccensis</strain>
    </source>
</reference>
<keyword evidence="3" id="KW-1185">Reference proteome</keyword>
<dbReference type="Gramene" id="Ma04_t26980.1">
    <property type="protein sequence ID" value="Ma04_p26980.1"/>
    <property type="gene ID" value="Ma04_g26980"/>
</dbReference>
<evidence type="ECO:0000313" key="3">
    <source>
        <dbReference type="Proteomes" id="UP000012960"/>
    </source>
</evidence>
<dbReference type="EMBL" id="HG996469">
    <property type="protein sequence ID" value="CAG1843507.1"/>
    <property type="molecule type" value="Genomic_DNA"/>
</dbReference>
<organism evidence="2 3">
    <name type="scientific">Musa acuminata subsp. malaccensis</name>
    <name type="common">Wild banana</name>
    <name type="synonym">Musa malaccensis</name>
    <dbReference type="NCBI Taxonomy" id="214687"/>
    <lineage>
        <taxon>Eukaryota</taxon>
        <taxon>Viridiplantae</taxon>
        <taxon>Streptophyta</taxon>
        <taxon>Embryophyta</taxon>
        <taxon>Tracheophyta</taxon>
        <taxon>Spermatophyta</taxon>
        <taxon>Magnoliopsida</taxon>
        <taxon>Liliopsida</taxon>
        <taxon>Zingiberales</taxon>
        <taxon>Musaceae</taxon>
        <taxon>Musa</taxon>
    </lineage>
</organism>
<dbReference type="Proteomes" id="UP000012960">
    <property type="component" value="Unplaced"/>
</dbReference>
<dbReference type="AlphaFoldDB" id="A0A804IUC1"/>
<name>A0A804IUC1_MUSAM</name>
<evidence type="ECO:0000313" key="1">
    <source>
        <dbReference type="EMBL" id="CAG1843507.1"/>
    </source>
</evidence>
<dbReference type="EnsemblPlants" id="Ma04_t26980.1">
    <property type="protein sequence ID" value="Ma04_p26980.1"/>
    <property type="gene ID" value="Ma04_g26980"/>
</dbReference>
<protein>
    <submittedName>
        <fullName evidence="1">(wild Malaysian banana) hypothetical protein</fullName>
    </submittedName>
</protein>
<dbReference type="InParanoid" id="A0A804IUC1"/>
<sequence>MGGEIGFGSSSFRSINASPFASIRWRGSEERLMLDPGTPATLSRNVFHPTLLAQHQPC</sequence>